<dbReference type="SUPFAM" id="SSF52540">
    <property type="entry name" value="P-loop containing nucleoside triphosphate hydrolases"/>
    <property type="match status" value="2"/>
</dbReference>
<keyword evidence="2" id="KW-0227">DNA damage</keyword>
<dbReference type="Pfam" id="PF20209">
    <property type="entry name" value="DUF6570"/>
    <property type="match status" value="1"/>
</dbReference>
<feature type="compositionally biased region" description="Acidic residues" evidence="3">
    <location>
        <begin position="599"/>
        <end position="614"/>
    </location>
</feature>
<dbReference type="SUPFAM" id="SSF53098">
    <property type="entry name" value="Ribonuclease H-like"/>
    <property type="match status" value="1"/>
</dbReference>
<dbReference type="InterPro" id="IPR004875">
    <property type="entry name" value="DDE_SF_endonuclease_dom"/>
</dbReference>
<dbReference type="EMBL" id="JACDXP010000015">
    <property type="protein sequence ID" value="KAF6515024.1"/>
    <property type="molecule type" value="Genomic_DNA"/>
</dbReference>
<dbReference type="InterPro" id="IPR012337">
    <property type="entry name" value="RNaseH-like_sf"/>
</dbReference>
<comment type="similarity">
    <text evidence="2">Belongs to the helicase family.</text>
</comment>
<feature type="compositionally biased region" description="Low complexity" evidence="3">
    <location>
        <begin position="353"/>
        <end position="364"/>
    </location>
</feature>
<comment type="cofactor">
    <cofactor evidence="2">
        <name>Mg(2+)</name>
        <dbReference type="ChEBI" id="CHEBI:18420"/>
    </cofactor>
</comment>
<evidence type="ECO:0000313" key="5">
    <source>
        <dbReference type="EMBL" id="KAF6515024.1"/>
    </source>
</evidence>
<keyword evidence="2" id="KW-0067">ATP-binding</keyword>
<accession>A0A8H6GB60</accession>
<evidence type="ECO:0000256" key="2">
    <source>
        <dbReference type="RuleBase" id="RU363044"/>
    </source>
</evidence>
<dbReference type="GO" id="GO:0016787">
    <property type="term" value="F:hydrolase activity"/>
    <property type="evidence" value="ECO:0007669"/>
    <property type="project" value="UniProtKB-KW"/>
</dbReference>
<dbReference type="Pfam" id="PF05699">
    <property type="entry name" value="Dimer_Tnp_hAT"/>
    <property type="match status" value="1"/>
</dbReference>
<dbReference type="Gene3D" id="3.40.50.300">
    <property type="entry name" value="P-loop containing nucleotide triphosphate hydrolases"/>
    <property type="match status" value="1"/>
</dbReference>
<feature type="region of interest" description="Disordered" evidence="3">
    <location>
        <begin position="298"/>
        <end position="364"/>
    </location>
</feature>
<comment type="catalytic activity">
    <reaction evidence="2">
        <text>ATP + H2O = ADP + phosphate + H(+)</text>
        <dbReference type="Rhea" id="RHEA:13065"/>
        <dbReference type="ChEBI" id="CHEBI:15377"/>
        <dbReference type="ChEBI" id="CHEBI:15378"/>
        <dbReference type="ChEBI" id="CHEBI:30616"/>
        <dbReference type="ChEBI" id="CHEBI:43474"/>
        <dbReference type="ChEBI" id="CHEBI:456216"/>
        <dbReference type="EC" id="5.6.2.3"/>
    </reaction>
</comment>
<dbReference type="PANTHER" id="PTHR47642:SF6">
    <property type="entry name" value="ATP-DEPENDENT DNA HELICASE"/>
    <property type="match status" value="1"/>
</dbReference>
<dbReference type="InterPro" id="IPR027417">
    <property type="entry name" value="P-loop_NTPase"/>
</dbReference>
<dbReference type="Pfam" id="PF03221">
    <property type="entry name" value="HTH_Tnp_Tc5"/>
    <property type="match status" value="1"/>
</dbReference>
<dbReference type="CDD" id="cd18809">
    <property type="entry name" value="SF1_C_RecD"/>
    <property type="match status" value="1"/>
</dbReference>
<dbReference type="GO" id="GO:0046983">
    <property type="term" value="F:protein dimerization activity"/>
    <property type="evidence" value="ECO:0007669"/>
    <property type="project" value="InterPro"/>
</dbReference>
<dbReference type="GO" id="GO:0043139">
    <property type="term" value="F:5'-3' DNA helicase activity"/>
    <property type="evidence" value="ECO:0007669"/>
    <property type="project" value="UniProtKB-EC"/>
</dbReference>
<dbReference type="InterPro" id="IPR046700">
    <property type="entry name" value="DUF6570"/>
</dbReference>
<dbReference type="InterPro" id="IPR051055">
    <property type="entry name" value="PIF1_helicase"/>
</dbReference>
<dbReference type="Proteomes" id="UP000593570">
    <property type="component" value="Unassembled WGS sequence"/>
</dbReference>
<reference evidence="5 6" key="1">
    <citation type="journal article" date="2020" name="bioRxiv">
        <title>A chromosome-scale genome assembly for the Fusarium oxysporum strain Fo5176 to establish a model Arabidopsis-fungal pathosystem.</title>
        <authorList>
            <person name="Fokkens L."/>
            <person name="Guo L."/>
            <person name="Dora S."/>
            <person name="Wang B."/>
            <person name="Ye K."/>
            <person name="Sanchez-Rodriguez C."/>
            <person name="Croll D."/>
        </authorList>
    </citation>
    <scope>NUCLEOTIDE SEQUENCE [LARGE SCALE GENOMIC DNA]</scope>
    <source>
        <strain evidence="5 6">Fo5176</strain>
    </source>
</reference>
<dbReference type="GO" id="GO:0005524">
    <property type="term" value="F:ATP binding"/>
    <property type="evidence" value="ECO:0007669"/>
    <property type="project" value="UniProtKB-KW"/>
</dbReference>
<keyword evidence="1" id="KW-0238">DNA-binding</keyword>
<dbReference type="GO" id="GO:0003677">
    <property type="term" value="F:DNA binding"/>
    <property type="evidence" value="ECO:0007669"/>
    <property type="project" value="UniProtKB-KW"/>
</dbReference>
<protein>
    <recommendedName>
        <fullName evidence="2">ATP-dependent DNA helicase</fullName>
        <ecNumber evidence="2">5.6.2.3</ecNumber>
    </recommendedName>
</protein>
<keyword evidence="2" id="KW-0547">Nucleotide-binding</keyword>
<feature type="compositionally biased region" description="Basic and acidic residues" evidence="3">
    <location>
        <begin position="256"/>
        <end position="266"/>
    </location>
</feature>
<evidence type="ECO:0000256" key="1">
    <source>
        <dbReference type="ARBA" id="ARBA00023125"/>
    </source>
</evidence>
<name>A0A8H6GB60_FUSOX</name>
<proteinExistence type="inferred from homology"/>
<dbReference type="GO" id="GO:0000723">
    <property type="term" value="P:telomere maintenance"/>
    <property type="evidence" value="ECO:0007669"/>
    <property type="project" value="InterPro"/>
</dbReference>
<feature type="region of interest" description="Disordered" evidence="3">
    <location>
        <begin position="594"/>
        <end position="614"/>
    </location>
</feature>
<dbReference type="InterPro" id="IPR008906">
    <property type="entry name" value="HATC_C_dom"/>
</dbReference>
<feature type="region of interest" description="Disordered" evidence="3">
    <location>
        <begin position="231"/>
        <end position="270"/>
    </location>
</feature>
<keyword evidence="2" id="KW-0347">Helicase</keyword>
<dbReference type="InterPro" id="IPR006600">
    <property type="entry name" value="HTH_CenpB_DNA-bd_dom"/>
</dbReference>
<dbReference type="PANTHER" id="PTHR47642">
    <property type="entry name" value="ATP-DEPENDENT DNA HELICASE"/>
    <property type="match status" value="1"/>
</dbReference>
<feature type="compositionally biased region" description="Acidic residues" evidence="3">
    <location>
        <begin position="232"/>
        <end position="242"/>
    </location>
</feature>
<comment type="caution">
    <text evidence="5">The sequence shown here is derived from an EMBL/GenBank/DDBJ whole genome shotgun (WGS) entry which is preliminary data.</text>
</comment>
<feature type="compositionally biased region" description="Polar residues" evidence="3">
    <location>
        <begin position="93"/>
        <end position="102"/>
    </location>
</feature>
<feature type="domain" description="HTH CENPB-type" evidence="4">
    <location>
        <begin position="2425"/>
        <end position="2494"/>
    </location>
</feature>
<dbReference type="Pfam" id="PF14214">
    <property type="entry name" value="Helitron_like_N"/>
    <property type="match status" value="1"/>
</dbReference>
<dbReference type="InterPro" id="IPR010285">
    <property type="entry name" value="DNA_helicase_pif1-like_DEAD"/>
</dbReference>
<dbReference type="PROSITE" id="PS51253">
    <property type="entry name" value="HTH_CENPB"/>
    <property type="match status" value="1"/>
</dbReference>
<dbReference type="GO" id="GO:0006310">
    <property type="term" value="P:DNA recombination"/>
    <property type="evidence" value="ECO:0007669"/>
    <property type="project" value="UniProtKB-KW"/>
</dbReference>
<dbReference type="InterPro" id="IPR025476">
    <property type="entry name" value="Helitron_helicase-like"/>
</dbReference>
<evidence type="ECO:0000313" key="6">
    <source>
        <dbReference type="Proteomes" id="UP000593570"/>
    </source>
</evidence>
<evidence type="ECO:0000256" key="3">
    <source>
        <dbReference type="SAM" id="MobiDB-lite"/>
    </source>
</evidence>
<dbReference type="Pfam" id="PF05970">
    <property type="entry name" value="PIF1"/>
    <property type="match status" value="1"/>
</dbReference>
<sequence>MDFGLNPEELSTDLLFVVCARCGEERPESAFRAKRQSAGQTKQCIDCRNQRVSHHSRSKVVLQTLRNIALRPSSPGRPATKRTEGDAGLSPPNERSGTQPTSPEKLRQLHTARSLFGESISQPHVVLGTPIPPTQQSSRLFRALAPSPPVQPTTHPLVSHSDPSTLRSSTPGVDYSYLATRFHKGGKDSQDDSLKAGARAKLAVIQRDHRSRRRAGEAVSLTPTISQLGFLEDFEGPGEDGSQDQLRPSGFLDGDGIIKEGDDRGQFSESDIDADDYFNLLLSPARPRRYLKRLGVESDSDLGDEDENDDNDCVDGSPLRHRLRQPSAQLRRGRRGPAPGTGGRPRKSRRQTRSSMPPRRIRSPVIIPPEESAVFHAQDPVWNGDLEACALTGRDKAILREFWTKLDNDQMQFCSRCQECWFQMKIDCDGICARCYRKDEKRRPDEPYFFSADNQLDFGPVPARLPQLTPTEESLIARVHVHVNIMLVRGQQYKYRGHVVHFLREVGLVYNQFPLLPQELNIVLLRPADTSSHAILSRQFTRQFRVRRQPVVIWLDYLRRHHPGYRCVVIDEERLNQLPQDGNVLDAIPQSQVEAADVGPEEDQEAEPDLEDEAAVPDLLAKDTELDALRSILAGESEADSELSTSFQAQAQHELQLPNIRHTPINEFNRSHALLSLAFPCLFPDGRADFVEPRLRSIDYKDYVEHAMRWHDGRFARHPTFRFVAFNTLMRSQARSRSRFFVKQHDGRQRQQPLTREQLIQALEHSEDPEAQALINSIARHAVSIRGTRPFWNKKRQDLEAYAYNLGCPGAFITFSPADLHWRSLYQHMPQYDDWLAATEPERMALSRRLLRQNPHIAAFHFYRRYTLFRDIVLSKKFSITDYWDRYEWQGRGSPHNHGLYWMDNCPGADMEDEAARDVFARTWGFHVTAINPEPSRTMPQGEGNPLSVDPLSIEMTFLRLSQIVNRCQRHKCNTTYCLRVRKRTGDLARDMEGAAADIEAANVANPERECRFDFPRALRELAAVIRKEGRSYYVFEAARNDSLMNNFNPAIILGWLANIDISPCTSLQAVITYAAKYCSKSEKKTESFARLADQVLPHTSHVQPLLSFSSRLMNKLIAERDYSAQEISHLLLNIPLQEGTRMVVTVDCRPLERQARSYRVDGDVNEAIGSYRKYLERKDQHEDITYLEYLQSYNLNTWRRLAAQAKKRVLSYFPRYKSMEASSQFNDFCRVKLMMVHPHRSPEELLVVGGQRFDSFTAAYMHCRQHHDTHADDHYGEPDTDELTAEEDEFELEIHEEPIAEEDWHELARMLPDRPLEEEDIDILGRRDIDINYDWTPHVGRYADDGILNSDYWKQRKAENTLDLDVDDQPLEARDSLNPEQRIVYDTVMGHFLTQDPSQLLLHVDGGGGTGKSYLINLLSAHLQSATGGRGTPVWRAAPTGVAGNQISGTTLHSLLHLPINKDFKPLSPVDKIQLLKKLKDIKYLIIDEKSMLGLRQLSWIDDRLREAFPNRNEEFFGGLNILLVGDFFQLPPVLQKPLCYDKEVQGVEIKGRNAYRRFDKSVFLKVVQRQRGDDQEAFRTALGELRLLQLSMESWKLLSTRVQAKLDDREVARFSSALRVYATKDRVNEYNHYHLDRLGRPVVQVKAKNVGPGAAAAPDDKAGNLAKQIPICIGARLMLTSNLWQPVGLCNGARGTVYDIGWAPGADPIQDPPCVIMMEFDKYNGPVFLTTPDGKKIVPILPVERDFLIGATLCARTQFPLIVCYAITVHKSQSITEDMIVTDLSCRDFQTGLSYVAVSRVKTLEGLMLDAPFDRNHLVYGSPPDGMKMKMRDQELRKRQVLTRSPYMIYNTKNGHGTGSEERQASRDLTEEKYLANAINIPAFEEALARLLAVRNIAPTFIEYPEFHAVILSCNYMARDVLLRSRRAVPKLLKKTFAQHKQGLVKKLHNSLSSMVHFTIDMWTSSEQKAAYQAIVVHFVDAETRGVAQALLSLREFKGSHNGKLQAKAFLEVVEEYDLRGKVGYFTMDNHDANDTMLGDIAKEIDGLDPVARRLRCSGHIMNLIVQAFLFRSKAKKIQEDEREGIDEAYQRLCRLSEIEEGGIITKAQATEEWREFSVLGKLHNLCIYSRSSTSIYNDFKAEIGRALPRDNDTCWNSWFRLIDVAIEKRAKLMDWIQENHAKMEKDALDHKAWNELGDIHAFLQVFHQISVRPGRENTLDEVLSHMDFLHHHFTRTKDRAFSGPRFYARFHVAWLKFEKYYQLTEQAPVYVAGILLHPALRKSYLSEQWERNPAWVSNAVKAVRKIWSTEYKSYQLPDKQQEKRQELDEFDRWRQKVYSTASEVKDEFDRFIYGSQVGIGQQTALQWWLEPTQRENFPLLCRMAIDIFCIPPMSTEAERIFSGARRQVTWDRSSMSAKMVEAFDSMVEYPPRVEEQIIVQFILDLDSRGFPPRLRCVEEMANRLLADREMPPVGKRWASNFVKRHKDLKTHFFRKYDYQRAKCEDPTIIGNWFRLVANVIAKYGIRSDEIYNFDETGFMMGVIASGMVVTGAERRGRPKLVQPGSREWITVIQAINAEGWAIPPFIIGAGQYHLATWYRESSLPGDWAIATSPNGWTDNEIGLEWLKHFDRCTTKQSKNRYRLLILDGHESHHSVDFERYCKANKVITLCMPPHSSHLL</sequence>
<keyword evidence="2" id="KW-0234">DNA repair</keyword>
<gene>
    <name evidence="5" type="ORF">HZS61_006158</name>
</gene>
<organism evidence="5 6">
    <name type="scientific">Fusarium oxysporum f. sp. conglutinans</name>
    <dbReference type="NCBI Taxonomy" id="100902"/>
    <lineage>
        <taxon>Eukaryota</taxon>
        <taxon>Fungi</taxon>
        <taxon>Dikarya</taxon>
        <taxon>Ascomycota</taxon>
        <taxon>Pezizomycotina</taxon>
        <taxon>Sordariomycetes</taxon>
        <taxon>Hypocreomycetidae</taxon>
        <taxon>Hypocreales</taxon>
        <taxon>Nectriaceae</taxon>
        <taxon>Fusarium</taxon>
        <taxon>Fusarium oxysporum species complex</taxon>
    </lineage>
</organism>
<keyword evidence="2" id="KW-0233">DNA recombination</keyword>
<dbReference type="Pfam" id="PF03184">
    <property type="entry name" value="DDE_1"/>
    <property type="match status" value="1"/>
</dbReference>
<feature type="region of interest" description="Disordered" evidence="3">
    <location>
        <begin position="68"/>
        <end position="104"/>
    </location>
</feature>
<feature type="compositionally biased region" description="Acidic residues" evidence="3">
    <location>
        <begin position="298"/>
        <end position="313"/>
    </location>
</feature>
<dbReference type="EC" id="5.6.2.3" evidence="2"/>
<dbReference type="GO" id="GO:0006281">
    <property type="term" value="P:DNA repair"/>
    <property type="evidence" value="ECO:0007669"/>
    <property type="project" value="UniProtKB-KW"/>
</dbReference>
<feature type="region of interest" description="Disordered" evidence="3">
    <location>
        <begin position="148"/>
        <end position="171"/>
    </location>
</feature>
<evidence type="ECO:0000259" key="4">
    <source>
        <dbReference type="PROSITE" id="PS51253"/>
    </source>
</evidence>
<feature type="compositionally biased region" description="Polar residues" evidence="3">
    <location>
        <begin position="152"/>
        <end position="171"/>
    </location>
</feature>
<keyword evidence="2" id="KW-0378">Hydrolase</keyword>